<evidence type="ECO:0000256" key="2">
    <source>
        <dbReference type="ARBA" id="ARBA00004286"/>
    </source>
</evidence>
<protein>
    <submittedName>
        <fullName evidence="15">SMC_N domain-containing protein</fullName>
    </submittedName>
</protein>
<dbReference type="GO" id="GO:0005634">
    <property type="term" value="C:nucleus"/>
    <property type="evidence" value="ECO:0007669"/>
    <property type="project" value="UniProtKB-SubCell"/>
</dbReference>
<evidence type="ECO:0000256" key="7">
    <source>
        <dbReference type="ARBA" id="ARBA00022840"/>
    </source>
</evidence>
<evidence type="ECO:0000256" key="1">
    <source>
        <dbReference type="ARBA" id="ARBA00004123"/>
    </source>
</evidence>
<comment type="similarity">
    <text evidence="3">Belongs to the SMC family. SMC6 subfamily.</text>
</comment>
<evidence type="ECO:0000256" key="6">
    <source>
        <dbReference type="ARBA" id="ARBA00022763"/>
    </source>
</evidence>
<evidence type="ECO:0000256" key="3">
    <source>
        <dbReference type="ARBA" id="ARBA00006793"/>
    </source>
</evidence>
<keyword evidence="6" id="KW-0227">DNA damage</keyword>
<dbReference type="EMBL" id="UYYG01000001">
    <property type="protein sequence ID" value="VDN50199.1"/>
    <property type="molecule type" value="Genomic_DNA"/>
</dbReference>
<dbReference type="GO" id="GO:0003697">
    <property type="term" value="F:single-stranded DNA binding"/>
    <property type="evidence" value="ECO:0007669"/>
    <property type="project" value="TreeGrafter"/>
</dbReference>
<dbReference type="Proteomes" id="UP000274756">
    <property type="component" value="Unassembled WGS sequence"/>
</dbReference>
<evidence type="ECO:0000313" key="12">
    <source>
        <dbReference type="EMBL" id="VDN50199.1"/>
    </source>
</evidence>
<dbReference type="Proteomes" id="UP000038040">
    <property type="component" value="Unplaced"/>
</dbReference>
<evidence type="ECO:0000256" key="4">
    <source>
        <dbReference type="ARBA" id="ARBA00022454"/>
    </source>
</evidence>
<dbReference type="GO" id="GO:0005524">
    <property type="term" value="F:ATP binding"/>
    <property type="evidence" value="ECO:0007669"/>
    <property type="project" value="UniProtKB-KW"/>
</dbReference>
<sequence length="74" mass="8914">MALWETMEMPFRCMDEFDVFLDMNNRKIIMELLSDLATRQYPSHQFLFFTPQGLSDFAQRDRVKLFEMPKAKDT</sequence>
<evidence type="ECO:0000313" key="13">
    <source>
        <dbReference type="Proteomes" id="UP000038040"/>
    </source>
</evidence>
<evidence type="ECO:0000256" key="11">
    <source>
        <dbReference type="ARBA" id="ARBA00023242"/>
    </source>
</evidence>
<keyword evidence="14" id="KW-1185">Reference proteome</keyword>
<dbReference type="WBParaSite" id="DME_0000294301-mRNA-1">
    <property type="protein sequence ID" value="DME_0000294301-mRNA-1"/>
    <property type="gene ID" value="DME_0000294301"/>
</dbReference>
<gene>
    <name evidence="12" type="ORF">DME_LOCUS172</name>
</gene>
<evidence type="ECO:0000256" key="8">
    <source>
        <dbReference type="ARBA" id="ARBA00023054"/>
    </source>
</evidence>
<dbReference type="OrthoDB" id="10072614at2759"/>
<keyword evidence="7" id="KW-0067">ATP-binding</keyword>
<evidence type="ECO:0000256" key="10">
    <source>
        <dbReference type="ARBA" id="ARBA00023204"/>
    </source>
</evidence>
<dbReference type="GO" id="GO:0030915">
    <property type="term" value="C:Smc5-Smc6 complex"/>
    <property type="evidence" value="ECO:0007669"/>
    <property type="project" value="TreeGrafter"/>
</dbReference>
<keyword evidence="8" id="KW-0175">Coiled coil</keyword>
<dbReference type="Gene3D" id="3.40.50.300">
    <property type="entry name" value="P-loop containing nucleotide triphosphate hydrolases"/>
    <property type="match status" value="1"/>
</dbReference>
<comment type="subcellular location">
    <subcellularLocation>
        <location evidence="2">Chromosome</location>
    </subcellularLocation>
    <subcellularLocation>
        <location evidence="1">Nucleus</location>
    </subcellularLocation>
</comment>
<reference evidence="15" key="1">
    <citation type="submission" date="2017-02" db="UniProtKB">
        <authorList>
            <consortium name="WormBaseParasite"/>
        </authorList>
    </citation>
    <scope>IDENTIFICATION</scope>
</reference>
<dbReference type="InterPro" id="IPR027417">
    <property type="entry name" value="P-loop_NTPase"/>
</dbReference>
<dbReference type="GO" id="GO:0003684">
    <property type="term" value="F:damaged DNA binding"/>
    <property type="evidence" value="ECO:0007669"/>
    <property type="project" value="TreeGrafter"/>
</dbReference>
<organism evidence="13 15">
    <name type="scientific">Dracunculus medinensis</name>
    <name type="common">Guinea worm</name>
    <dbReference type="NCBI Taxonomy" id="318479"/>
    <lineage>
        <taxon>Eukaryota</taxon>
        <taxon>Metazoa</taxon>
        <taxon>Ecdysozoa</taxon>
        <taxon>Nematoda</taxon>
        <taxon>Chromadorea</taxon>
        <taxon>Rhabditida</taxon>
        <taxon>Spirurina</taxon>
        <taxon>Dracunculoidea</taxon>
        <taxon>Dracunculidae</taxon>
        <taxon>Dracunculus</taxon>
    </lineage>
</organism>
<dbReference type="SUPFAM" id="SSF52540">
    <property type="entry name" value="P-loop containing nucleoside triphosphate hydrolases"/>
    <property type="match status" value="1"/>
</dbReference>
<dbReference type="STRING" id="318479.A0A0N4U7I0"/>
<dbReference type="AlphaFoldDB" id="A0A0N4U7I0"/>
<evidence type="ECO:0000313" key="15">
    <source>
        <dbReference type="WBParaSite" id="DME_0000294301-mRNA-1"/>
    </source>
</evidence>
<dbReference type="GO" id="GO:0000724">
    <property type="term" value="P:double-strand break repair via homologous recombination"/>
    <property type="evidence" value="ECO:0007669"/>
    <property type="project" value="TreeGrafter"/>
</dbReference>
<reference evidence="12 14" key="2">
    <citation type="submission" date="2018-11" db="EMBL/GenBank/DDBJ databases">
        <authorList>
            <consortium name="Pathogen Informatics"/>
        </authorList>
    </citation>
    <scope>NUCLEOTIDE SEQUENCE [LARGE SCALE GENOMIC DNA]</scope>
</reference>
<dbReference type="PANTHER" id="PTHR19306">
    <property type="entry name" value="STRUCTURAL MAINTENANCE OF CHROMOSOMES 5,6 SMC5, SMC6"/>
    <property type="match status" value="1"/>
</dbReference>
<proteinExistence type="inferred from homology"/>
<keyword evidence="10" id="KW-0234">DNA repair</keyword>
<dbReference type="PANTHER" id="PTHR19306:SF6">
    <property type="entry name" value="STRUCTURAL MAINTENANCE OF CHROMOSOMES PROTEIN 6"/>
    <property type="match status" value="1"/>
</dbReference>
<name>A0A0N4U7I0_DRAME</name>
<evidence type="ECO:0000256" key="9">
    <source>
        <dbReference type="ARBA" id="ARBA00023172"/>
    </source>
</evidence>
<evidence type="ECO:0000313" key="14">
    <source>
        <dbReference type="Proteomes" id="UP000274756"/>
    </source>
</evidence>
<dbReference type="GO" id="GO:0035861">
    <property type="term" value="C:site of double-strand break"/>
    <property type="evidence" value="ECO:0007669"/>
    <property type="project" value="TreeGrafter"/>
</dbReference>
<keyword evidence="9" id="KW-0233">DNA recombination</keyword>
<accession>A0A0N4U7I0</accession>
<keyword evidence="5" id="KW-0547">Nucleotide-binding</keyword>
<keyword evidence="11" id="KW-0539">Nucleus</keyword>
<evidence type="ECO:0000256" key="5">
    <source>
        <dbReference type="ARBA" id="ARBA00022741"/>
    </source>
</evidence>
<keyword evidence="4" id="KW-0158">Chromosome</keyword>